<organism evidence="1 2">
    <name type="scientific">Ascaris lumbricoides</name>
    <name type="common">Giant roundworm</name>
    <dbReference type="NCBI Taxonomy" id="6252"/>
    <lineage>
        <taxon>Eukaryota</taxon>
        <taxon>Metazoa</taxon>
        <taxon>Ecdysozoa</taxon>
        <taxon>Nematoda</taxon>
        <taxon>Chromadorea</taxon>
        <taxon>Rhabditida</taxon>
        <taxon>Spirurina</taxon>
        <taxon>Ascaridomorpha</taxon>
        <taxon>Ascaridoidea</taxon>
        <taxon>Ascarididae</taxon>
        <taxon>Ascaris</taxon>
    </lineage>
</organism>
<name>A0A0M3IES1_ASCLU</name>
<protein>
    <submittedName>
        <fullName evidence="2">Uncharacterized protein</fullName>
    </submittedName>
</protein>
<reference evidence="2" key="1">
    <citation type="submission" date="2017-02" db="UniProtKB">
        <authorList>
            <consortium name="WormBaseParasite"/>
        </authorList>
    </citation>
    <scope>IDENTIFICATION</scope>
</reference>
<dbReference type="Proteomes" id="UP000036681">
    <property type="component" value="Unplaced"/>
</dbReference>
<dbReference type="AlphaFoldDB" id="A0A0M3IES1"/>
<proteinExistence type="predicted"/>
<dbReference type="WBParaSite" id="ALUE_0001662501-mRNA-1">
    <property type="protein sequence ID" value="ALUE_0001662501-mRNA-1"/>
    <property type="gene ID" value="ALUE_0001662501"/>
</dbReference>
<evidence type="ECO:0000313" key="1">
    <source>
        <dbReference type="Proteomes" id="UP000036681"/>
    </source>
</evidence>
<sequence length="95" mass="10662">MLMAILIYAYVHFFSDVFSSSYHYADQIQNLEASNEKILTDSDEGVSLCVMLSNLQRVKGEIKCSIELKHRDDVGNVVARADAVLGHLLITRIFA</sequence>
<evidence type="ECO:0000313" key="2">
    <source>
        <dbReference type="WBParaSite" id="ALUE_0001662501-mRNA-1"/>
    </source>
</evidence>
<accession>A0A0M3IES1</accession>
<keyword evidence="1" id="KW-1185">Reference proteome</keyword>